<name>A0A9Q8WMX6_9PEZI</name>
<sequence length="90" mass="9897">MAACISQVTHFHKSQAYSCIASTPVEGLRHNFTSIAGCQTELARDNAGHSHPNKRTLSQQHGQHSQRRHLLSLSSPVSPSSRPPPLPRHQ</sequence>
<accession>A0A9Q8WMX6</accession>
<dbReference type="EMBL" id="CP019479">
    <property type="protein sequence ID" value="UQC88520.1"/>
    <property type="molecule type" value="Genomic_DNA"/>
</dbReference>
<feature type="region of interest" description="Disordered" evidence="1">
    <location>
        <begin position="45"/>
        <end position="90"/>
    </location>
</feature>
<organism evidence="2 3">
    <name type="scientific">Colletotrichum lupini</name>
    <dbReference type="NCBI Taxonomy" id="145971"/>
    <lineage>
        <taxon>Eukaryota</taxon>
        <taxon>Fungi</taxon>
        <taxon>Dikarya</taxon>
        <taxon>Ascomycota</taxon>
        <taxon>Pezizomycotina</taxon>
        <taxon>Sordariomycetes</taxon>
        <taxon>Hypocreomycetidae</taxon>
        <taxon>Glomerellales</taxon>
        <taxon>Glomerellaceae</taxon>
        <taxon>Colletotrichum</taxon>
        <taxon>Colletotrichum acutatum species complex</taxon>
    </lineage>
</organism>
<reference evidence="2" key="1">
    <citation type="journal article" date="2021" name="Mol. Plant Microbe Interact.">
        <title>Complete Genome Sequence of the Plant-Pathogenic Fungus Colletotrichum lupini.</title>
        <authorList>
            <person name="Baroncelli R."/>
            <person name="Pensec F."/>
            <person name="Da Lio D."/>
            <person name="Boufleur T."/>
            <person name="Vicente I."/>
            <person name="Sarrocco S."/>
            <person name="Picot A."/>
            <person name="Baraldi E."/>
            <person name="Sukno S."/>
            <person name="Thon M."/>
            <person name="Le Floch G."/>
        </authorList>
    </citation>
    <scope>NUCLEOTIDE SEQUENCE</scope>
    <source>
        <strain evidence="2">IMI 504893</strain>
    </source>
</reference>
<proteinExistence type="predicted"/>
<dbReference type="Proteomes" id="UP000830671">
    <property type="component" value="Chromosome 7"/>
</dbReference>
<evidence type="ECO:0000256" key="1">
    <source>
        <dbReference type="SAM" id="MobiDB-lite"/>
    </source>
</evidence>
<keyword evidence="3" id="KW-1185">Reference proteome</keyword>
<evidence type="ECO:0000313" key="2">
    <source>
        <dbReference type="EMBL" id="UQC88520.1"/>
    </source>
</evidence>
<protein>
    <submittedName>
        <fullName evidence="2">Uncharacterized protein</fullName>
    </submittedName>
</protein>
<dbReference type="RefSeq" id="XP_049150124.1">
    <property type="nucleotide sequence ID" value="XM_049292978.1"/>
</dbReference>
<feature type="compositionally biased region" description="Pro residues" evidence="1">
    <location>
        <begin position="81"/>
        <end position="90"/>
    </location>
</feature>
<dbReference type="KEGG" id="clup:CLUP02_14045"/>
<dbReference type="GeneID" id="73347988"/>
<feature type="compositionally biased region" description="Low complexity" evidence="1">
    <location>
        <begin position="71"/>
        <end position="80"/>
    </location>
</feature>
<evidence type="ECO:0000313" key="3">
    <source>
        <dbReference type="Proteomes" id="UP000830671"/>
    </source>
</evidence>
<gene>
    <name evidence="2" type="ORF">CLUP02_14045</name>
</gene>
<dbReference type="AlphaFoldDB" id="A0A9Q8WMX6"/>